<dbReference type="InterPro" id="IPR043502">
    <property type="entry name" value="DNA/RNA_pol_sf"/>
</dbReference>
<feature type="region of interest" description="Disordered" evidence="1">
    <location>
        <begin position="454"/>
        <end position="475"/>
    </location>
</feature>
<reference evidence="2" key="1">
    <citation type="journal article" date="2019" name="Sci. Rep.">
        <title>Draft genome of Tanacetum cinerariifolium, the natural source of mosquito coil.</title>
        <authorList>
            <person name="Yamashiro T."/>
            <person name="Shiraishi A."/>
            <person name="Satake H."/>
            <person name="Nakayama K."/>
        </authorList>
    </citation>
    <scope>NUCLEOTIDE SEQUENCE</scope>
</reference>
<feature type="region of interest" description="Disordered" evidence="1">
    <location>
        <begin position="295"/>
        <end position="314"/>
    </location>
</feature>
<dbReference type="PANTHER" id="PTHR15503:SF45">
    <property type="entry name" value="RNA-DIRECTED DNA POLYMERASE HOMOLOG"/>
    <property type="match status" value="1"/>
</dbReference>
<evidence type="ECO:0000313" key="2">
    <source>
        <dbReference type="EMBL" id="GEZ26087.1"/>
    </source>
</evidence>
<name>A0A699I490_TANCI</name>
<dbReference type="InterPro" id="IPR021109">
    <property type="entry name" value="Peptidase_aspartic_dom_sf"/>
</dbReference>
<feature type="region of interest" description="Disordered" evidence="1">
    <location>
        <begin position="241"/>
        <end position="272"/>
    </location>
</feature>
<dbReference type="Gene3D" id="3.10.10.10">
    <property type="entry name" value="HIV Type 1 Reverse Transcriptase, subunit A, domain 1"/>
    <property type="match status" value="1"/>
</dbReference>
<gene>
    <name evidence="2" type="ORF">Tci_498060</name>
</gene>
<feature type="compositionally biased region" description="Acidic residues" evidence="1">
    <location>
        <begin position="27"/>
        <end position="64"/>
    </location>
</feature>
<keyword evidence="2" id="KW-0695">RNA-directed DNA polymerase</keyword>
<sequence length="696" mass="79026">MADLPPHYVAKDRDNEPIEADVLLLGEIDEPLEEEEEDLEEEEMEDEEMVNDEDNEGNEEDDAEVINPYEEADPHNRPPPTSDEESEFAPPLSHERPSCNSKVCALGPMCCDLKSVHKGVKRLSNQMHDRYRTQRKMAGKLRQDKLRMNGQEFDITSLDLAVRENRSENSKMMKMIEGLSREFTELKIQNRRDEELSRWEAWVRGRIPNNLRFQEEPSIYTASVPRADDPYVIVRDVAMVTQEDEDDDPNAPRDTQPFKPRGSPHDSQIMSPRRMTQANIKRLIVDVIAQDRATRASTGGASGSGGNNANQGGAPHVRECTYSSFIKCNPTTFKGVKGAVKLCHWFERIESVFSISECAERNKKFKEWRLNLRVKDSNIAAYTQRLNELVLLFPEAVSSKENKVEAYIRGLPKIIKGETTSSRPIVLNEAVGIDNTLMEQKLVTKSERIAESNKQKWENNNQGNNHNNNNNRGGNVKSQAYVIRDAEHNQGSNVVTDIKPVKLNTSYEVKLDDGKVVSTNSVLRCCTLNLLNHLFDIDLMPIELGTFDVIMGMDWLVERDAFIVCGKKELHVLYKNKMLVVKSDSSVSRLKVISCIKARKYIERGSQSFLAQVTEKEPTKKQLQDMPVIHNFPEAFLDDLPGLLPPRQVEFKIELIPSAAPITCAPYRLAPFELKELSNQLKGLSEKGFIRPSYSP</sequence>
<dbReference type="CDD" id="cd00303">
    <property type="entry name" value="retropepsin_like"/>
    <property type="match status" value="1"/>
</dbReference>
<proteinExistence type="predicted"/>
<feature type="compositionally biased region" description="Low complexity" evidence="1">
    <location>
        <begin position="459"/>
        <end position="475"/>
    </location>
</feature>
<dbReference type="PANTHER" id="PTHR15503">
    <property type="entry name" value="LDOC1 RELATED"/>
    <property type="match status" value="1"/>
</dbReference>
<dbReference type="Gene3D" id="2.40.70.10">
    <property type="entry name" value="Acid Proteases"/>
    <property type="match status" value="1"/>
</dbReference>
<keyword evidence="2" id="KW-0808">Transferase</keyword>
<dbReference type="GO" id="GO:0003964">
    <property type="term" value="F:RNA-directed DNA polymerase activity"/>
    <property type="evidence" value="ECO:0007669"/>
    <property type="project" value="UniProtKB-KW"/>
</dbReference>
<keyword evidence="2" id="KW-0548">Nucleotidyltransferase</keyword>
<dbReference type="EMBL" id="BKCJ010258303">
    <property type="protein sequence ID" value="GEZ26087.1"/>
    <property type="molecule type" value="Genomic_DNA"/>
</dbReference>
<comment type="caution">
    <text evidence="2">The sequence shown here is derived from an EMBL/GenBank/DDBJ whole genome shotgun (WGS) entry which is preliminary data.</text>
</comment>
<dbReference type="Pfam" id="PF08284">
    <property type="entry name" value="RVP_2"/>
    <property type="match status" value="1"/>
</dbReference>
<dbReference type="SUPFAM" id="SSF56672">
    <property type="entry name" value="DNA/RNA polymerases"/>
    <property type="match status" value="1"/>
</dbReference>
<organism evidence="2">
    <name type="scientific">Tanacetum cinerariifolium</name>
    <name type="common">Dalmatian daisy</name>
    <name type="synonym">Chrysanthemum cinerariifolium</name>
    <dbReference type="NCBI Taxonomy" id="118510"/>
    <lineage>
        <taxon>Eukaryota</taxon>
        <taxon>Viridiplantae</taxon>
        <taxon>Streptophyta</taxon>
        <taxon>Embryophyta</taxon>
        <taxon>Tracheophyta</taxon>
        <taxon>Spermatophyta</taxon>
        <taxon>Magnoliopsida</taxon>
        <taxon>eudicotyledons</taxon>
        <taxon>Gunneridae</taxon>
        <taxon>Pentapetalae</taxon>
        <taxon>asterids</taxon>
        <taxon>campanulids</taxon>
        <taxon>Asterales</taxon>
        <taxon>Asteraceae</taxon>
        <taxon>Asteroideae</taxon>
        <taxon>Anthemideae</taxon>
        <taxon>Anthemidinae</taxon>
        <taxon>Tanacetum</taxon>
    </lineage>
</organism>
<feature type="region of interest" description="Disordered" evidence="1">
    <location>
        <begin position="1"/>
        <end position="98"/>
    </location>
</feature>
<dbReference type="AlphaFoldDB" id="A0A699I490"/>
<dbReference type="InterPro" id="IPR032567">
    <property type="entry name" value="RTL1-rel"/>
</dbReference>
<evidence type="ECO:0000256" key="1">
    <source>
        <dbReference type="SAM" id="MobiDB-lite"/>
    </source>
</evidence>
<protein>
    <submittedName>
        <fullName evidence="2">Putative reverse transcriptase domain-containing protein</fullName>
    </submittedName>
</protein>
<accession>A0A699I490</accession>